<dbReference type="RefSeq" id="WP_096471122.1">
    <property type="nucleotide sequence ID" value="NZ_AP018111.1"/>
</dbReference>
<name>A0A1Y1BDK8_9BURK</name>
<protein>
    <submittedName>
        <fullName evidence="6">LysR family transcriptional regulator</fullName>
    </submittedName>
</protein>
<dbReference type="AlphaFoldDB" id="A0A1Y1BDK8"/>
<dbReference type="FunFam" id="1.10.10.10:FF:000001">
    <property type="entry name" value="LysR family transcriptional regulator"/>
    <property type="match status" value="1"/>
</dbReference>
<gene>
    <name evidence="6" type="ORF">BSFP_006770</name>
</gene>
<keyword evidence="3" id="KW-0238">DNA-binding</keyword>
<evidence type="ECO:0000256" key="2">
    <source>
        <dbReference type="ARBA" id="ARBA00023015"/>
    </source>
</evidence>
<dbReference type="GO" id="GO:0006351">
    <property type="term" value="P:DNA-templated transcription"/>
    <property type="evidence" value="ECO:0007669"/>
    <property type="project" value="TreeGrafter"/>
</dbReference>
<dbReference type="InterPro" id="IPR000847">
    <property type="entry name" value="LysR_HTH_N"/>
</dbReference>
<dbReference type="Gene3D" id="3.40.190.290">
    <property type="match status" value="1"/>
</dbReference>
<dbReference type="GO" id="GO:0043565">
    <property type="term" value="F:sequence-specific DNA binding"/>
    <property type="evidence" value="ECO:0007669"/>
    <property type="project" value="TreeGrafter"/>
</dbReference>
<evidence type="ECO:0000256" key="3">
    <source>
        <dbReference type="ARBA" id="ARBA00023125"/>
    </source>
</evidence>
<organism evidence="6 7">
    <name type="scientific">Burkholderia stabilis</name>
    <dbReference type="NCBI Taxonomy" id="95485"/>
    <lineage>
        <taxon>Bacteria</taxon>
        <taxon>Pseudomonadati</taxon>
        <taxon>Pseudomonadota</taxon>
        <taxon>Betaproteobacteria</taxon>
        <taxon>Burkholderiales</taxon>
        <taxon>Burkholderiaceae</taxon>
        <taxon>Burkholderia</taxon>
        <taxon>Burkholderia cepacia complex</taxon>
    </lineage>
</organism>
<dbReference type="Gene3D" id="1.10.10.10">
    <property type="entry name" value="Winged helix-like DNA-binding domain superfamily/Winged helix DNA-binding domain"/>
    <property type="match status" value="1"/>
</dbReference>
<accession>A0A1Y1BDK8</accession>
<dbReference type="PROSITE" id="PS50931">
    <property type="entry name" value="HTH_LYSR"/>
    <property type="match status" value="1"/>
</dbReference>
<dbReference type="EMBL" id="AP018111">
    <property type="protein sequence ID" value="BAX57884.1"/>
    <property type="molecule type" value="Genomic_DNA"/>
</dbReference>
<dbReference type="InterPro" id="IPR036388">
    <property type="entry name" value="WH-like_DNA-bd_sf"/>
</dbReference>
<comment type="similarity">
    <text evidence="1">Belongs to the LysR transcriptional regulatory family.</text>
</comment>
<evidence type="ECO:0000256" key="1">
    <source>
        <dbReference type="ARBA" id="ARBA00009437"/>
    </source>
</evidence>
<dbReference type="Pfam" id="PF00126">
    <property type="entry name" value="HTH_1"/>
    <property type="match status" value="1"/>
</dbReference>
<dbReference type="CDD" id="cd08475">
    <property type="entry name" value="PBP2_CrgA_like_6"/>
    <property type="match status" value="1"/>
</dbReference>
<dbReference type="SUPFAM" id="SSF46785">
    <property type="entry name" value="Winged helix' DNA-binding domain"/>
    <property type="match status" value="1"/>
</dbReference>
<reference evidence="6 7" key="1">
    <citation type="journal article" date="2017" name="Genome Announc.">
        <title>Complete Genome Sequence of Burkholderia stabilis FERMP-21014.</title>
        <authorList>
            <person name="Konishi K."/>
            <person name="Kumagai T."/>
            <person name="Sakasegawa S."/>
            <person name="Tamura T."/>
        </authorList>
    </citation>
    <scope>NUCLEOTIDE SEQUENCE [LARGE SCALE GENOMIC DNA]</scope>
    <source>
        <strain evidence="6 7">FERMP-21014</strain>
    </source>
</reference>
<evidence type="ECO:0000313" key="6">
    <source>
        <dbReference type="EMBL" id="BAX57884.1"/>
    </source>
</evidence>
<keyword evidence="4" id="KW-0804">Transcription</keyword>
<dbReference type="InterPro" id="IPR036390">
    <property type="entry name" value="WH_DNA-bd_sf"/>
</dbReference>
<dbReference type="PANTHER" id="PTHR30537">
    <property type="entry name" value="HTH-TYPE TRANSCRIPTIONAL REGULATOR"/>
    <property type="match status" value="1"/>
</dbReference>
<evidence type="ECO:0000259" key="5">
    <source>
        <dbReference type="PROSITE" id="PS50931"/>
    </source>
</evidence>
<dbReference type="PANTHER" id="PTHR30537:SF72">
    <property type="entry name" value="LYSR FAMILY TRANSCRIPTIONAL REGULATOR"/>
    <property type="match status" value="1"/>
</dbReference>
<dbReference type="Proteomes" id="UP000218432">
    <property type="component" value="Chromosome 1"/>
</dbReference>
<sequence>MEPISHDRLAGISAFVAAVDAGSFAQAAARLGQTRSAVGKAIGRLEARLGTRLFVRTTRSLALTDDGHAFYERCAQALEELDAAQHMLEAGRSEATGRIRVSAPVVFGRHHVTPLLLDLAARHPKLQVEGHFTDHVIDFADAGVDLAIRSGALPDSDTLIARPLGMQEMVVCASPAYLRAQGAPRSTGDLAAHQCIVYLRGGRANPWTLTEPDGRIAQPALPFRLCFDDIDSLVAAALHGAGLVHVPEWLVRDALRTGALVRVLEHASSAGTPMHVVWPATRFLPHKLRVAIDAVLAAIPPLLAPGIA</sequence>
<feature type="domain" description="HTH lysR-type" evidence="5">
    <location>
        <begin position="7"/>
        <end position="64"/>
    </location>
</feature>
<dbReference type="GO" id="GO:0003700">
    <property type="term" value="F:DNA-binding transcription factor activity"/>
    <property type="evidence" value="ECO:0007669"/>
    <property type="project" value="InterPro"/>
</dbReference>
<evidence type="ECO:0000256" key="4">
    <source>
        <dbReference type="ARBA" id="ARBA00023163"/>
    </source>
</evidence>
<dbReference type="Pfam" id="PF03466">
    <property type="entry name" value="LysR_substrate"/>
    <property type="match status" value="1"/>
</dbReference>
<keyword evidence="2" id="KW-0805">Transcription regulation</keyword>
<dbReference type="SUPFAM" id="SSF53850">
    <property type="entry name" value="Periplasmic binding protein-like II"/>
    <property type="match status" value="1"/>
</dbReference>
<dbReference type="InterPro" id="IPR005119">
    <property type="entry name" value="LysR_subst-bd"/>
</dbReference>
<dbReference type="InterPro" id="IPR058163">
    <property type="entry name" value="LysR-type_TF_proteobact-type"/>
</dbReference>
<evidence type="ECO:0000313" key="7">
    <source>
        <dbReference type="Proteomes" id="UP000218432"/>
    </source>
</evidence>
<proteinExistence type="inferred from homology"/>